<dbReference type="GO" id="GO:0045332">
    <property type="term" value="P:phospholipid translocation"/>
    <property type="evidence" value="ECO:0007669"/>
    <property type="project" value="TreeGrafter"/>
</dbReference>
<feature type="transmembrane region" description="Helical" evidence="13">
    <location>
        <begin position="779"/>
        <end position="801"/>
    </location>
</feature>
<keyword evidence="4" id="KW-0479">Metal-binding</keyword>
<feature type="region of interest" description="Disordered" evidence="12">
    <location>
        <begin position="587"/>
        <end position="651"/>
    </location>
</feature>
<feature type="transmembrane region" description="Helical" evidence="13">
    <location>
        <begin position="883"/>
        <end position="904"/>
    </location>
</feature>
<evidence type="ECO:0000256" key="10">
    <source>
        <dbReference type="ARBA" id="ARBA00023055"/>
    </source>
</evidence>
<dbReference type="PROSITE" id="PS00154">
    <property type="entry name" value="ATPASE_E1_E2"/>
    <property type="match status" value="1"/>
</dbReference>
<evidence type="ECO:0000313" key="16">
    <source>
        <dbReference type="Ensembl" id="ENSSSUP00005027526.1"/>
    </source>
</evidence>
<dbReference type="Gene3D" id="3.40.50.1000">
    <property type="entry name" value="HAD superfamily/HAD-like"/>
    <property type="match status" value="1"/>
</dbReference>
<feature type="transmembrane region" description="Helical" evidence="13">
    <location>
        <begin position="25"/>
        <end position="47"/>
    </location>
</feature>
<keyword evidence="6" id="KW-0067">ATP-binding</keyword>
<feature type="transmembrane region" description="Helical" evidence="13">
    <location>
        <begin position="123"/>
        <end position="142"/>
    </location>
</feature>
<feature type="transmembrane region" description="Helical" evidence="13">
    <location>
        <begin position="807"/>
        <end position="827"/>
    </location>
</feature>
<feature type="transmembrane region" description="Helical" evidence="13">
    <location>
        <begin position="190"/>
        <end position="210"/>
    </location>
</feature>
<dbReference type="GO" id="GO:0046872">
    <property type="term" value="F:metal ion binding"/>
    <property type="evidence" value="ECO:0007669"/>
    <property type="project" value="UniProtKB-KW"/>
</dbReference>
<dbReference type="GO" id="GO:0005802">
    <property type="term" value="C:trans-Golgi network"/>
    <property type="evidence" value="ECO:0007669"/>
    <property type="project" value="TreeGrafter"/>
</dbReference>
<evidence type="ECO:0000256" key="1">
    <source>
        <dbReference type="ARBA" id="ARBA00004127"/>
    </source>
</evidence>
<keyword evidence="5" id="KW-0547">Nucleotide-binding</keyword>
<dbReference type="Gene3D" id="2.70.150.10">
    <property type="entry name" value="Calcium-transporting ATPase, cytoplasmic transduction domain A"/>
    <property type="match status" value="1"/>
</dbReference>
<dbReference type="Gene3D" id="1.20.1110.10">
    <property type="entry name" value="Calcium-transporting ATPase, transmembrane domain"/>
    <property type="match status" value="1"/>
</dbReference>
<reference evidence="16" key="2">
    <citation type="submission" date="2025-08" db="UniProtKB">
        <authorList>
            <consortium name="Ensembl"/>
        </authorList>
    </citation>
    <scope>IDENTIFICATION</scope>
</reference>
<evidence type="ECO:0000256" key="2">
    <source>
        <dbReference type="ARBA" id="ARBA00022448"/>
    </source>
</evidence>
<dbReference type="Ensembl" id="ENSSSUT00005031442.1">
    <property type="protein sequence ID" value="ENSSSUP00005027526.1"/>
    <property type="gene ID" value="ENSSSUG00005017542.1"/>
</dbReference>
<dbReference type="Proteomes" id="UP000472268">
    <property type="component" value="Chromosome 14"/>
</dbReference>
<keyword evidence="11 13" id="KW-0472">Membrane</keyword>
<dbReference type="Pfam" id="PF16209">
    <property type="entry name" value="PhoLip_ATPase_N"/>
    <property type="match status" value="1"/>
</dbReference>
<dbReference type="GO" id="GO:0005768">
    <property type="term" value="C:endosome"/>
    <property type="evidence" value="ECO:0007669"/>
    <property type="project" value="TreeGrafter"/>
</dbReference>
<dbReference type="PANTHER" id="PTHR24092:SF50">
    <property type="entry name" value="PHOSPHOLIPID-TRANSPORTING ATPASE IIB-RELATED"/>
    <property type="match status" value="1"/>
</dbReference>
<accession>A0A673V1R6</accession>
<evidence type="ECO:0000259" key="15">
    <source>
        <dbReference type="Pfam" id="PF16212"/>
    </source>
</evidence>
<evidence type="ECO:0000256" key="8">
    <source>
        <dbReference type="ARBA" id="ARBA00022967"/>
    </source>
</evidence>
<feature type="transmembrane region" description="Helical" evidence="13">
    <location>
        <begin position="319"/>
        <end position="339"/>
    </location>
</feature>
<evidence type="ECO:0000256" key="11">
    <source>
        <dbReference type="ARBA" id="ARBA00023136"/>
    </source>
</evidence>
<dbReference type="InterPro" id="IPR023299">
    <property type="entry name" value="ATPase_P-typ_cyto_dom_N"/>
</dbReference>
<feature type="region of interest" description="Disordered" evidence="12">
    <location>
        <begin position="413"/>
        <end position="447"/>
    </location>
</feature>
<dbReference type="InterPro" id="IPR001757">
    <property type="entry name" value="P_typ_ATPase"/>
</dbReference>
<dbReference type="InterPro" id="IPR023214">
    <property type="entry name" value="HAD_sf"/>
</dbReference>
<evidence type="ECO:0000256" key="7">
    <source>
        <dbReference type="ARBA" id="ARBA00022842"/>
    </source>
</evidence>
<comment type="subcellular location">
    <subcellularLocation>
        <location evidence="1">Endomembrane system</location>
        <topology evidence="1">Multi-pass membrane protein</topology>
    </subcellularLocation>
</comment>
<dbReference type="InterPro" id="IPR032630">
    <property type="entry name" value="P_typ_ATPase_c"/>
</dbReference>
<feature type="domain" description="P-type ATPase C-terminal" evidence="15">
    <location>
        <begin position="745"/>
        <end position="972"/>
    </location>
</feature>
<dbReference type="GO" id="GO:0005524">
    <property type="term" value="F:ATP binding"/>
    <property type="evidence" value="ECO:0007669"/>
    <property type="project" value="UniProtKB-KW"/>
</dbReference>
<dbReference type="NCBIfam" id="TIGR01494">
    <property type="entry name" value="ATPase_P-type"/>
    <property type="match status" value="1"/>
</dbReference>
<dbReference type="AlphaFoldDB" id="A0A673V1R6"/>
<feature type="transmembrane region" description="Helical" evidence="13">
    <location>
        <begin position="937"/>
        <end position="963"/>
    </location>
</feature>
<dbReference type="GO" id="GO:0005886">
    <property type="term" value="C:plasma membrane"/>
    <property type="evidence" value="ECO:0007669"/>
    <property type="project" value="TreeGrafter"/>
</dbReference>
<keyword evidence="9 13" id="KW-1133">Transmembrane helix</keyword>
<reference evidence="16 17" key="1">
    <citation type="submission" date="2019-05" db="EMBL/GenBank/DDBJ databases">
        <title>A Chromosome-scale Meerkat (S. suricatta) Genome Assembly.</title>
        <authorList>
            <person name="Dudchenko O."/>
            <person name="Lieberman Aiden E."/>
            <person name="Tung J."/>
            <person name="Barreiro L.B."/>
            <person name="Clutton-Brock T.H."/>
        </authorList>
    </citation>
    <scope>NUCLEOTIDE SEQUENCE [LARGE SCALE GENOMIC DNA]</scope>
</reference>
<dbReference type="SUPFAM" id="SSF81665">
    <property type="entry name" value="Calcium ATPase, transmembrane domain M"/>
    <property type="match status" value="1"/>
</dbReference>
<feature type="transmembrane region" description="Helical" evidence="13">
    <location>
        <begin position="911"/>
        <end position="931"/>
    </location>
</feature>
<dbReference type="PANTHER" id="PTHR24092">
    <property type="entry name" value="PROBABLE PHOSPHOLIPID-TRANSPORTING ATPASE"/>
    <property type="match status" value="1"/>
</dbReference>
<dbReference type="InterPro" id="IPR023298">
    <property type="entry name" value="ATPase_P-typ_TM_dom_sf"/>
</dbReference>
<evidence type="ECO:0000259" key="14">
    <source>
        <dbReference type="Pfam" id="PF16209"/>
    </source>
</evidence>
<keyword evidence="2" id="KW-0813">Transport</keyword>
<proteinExistence type="predicted"/>
<evidence type="ECO:0000313" key="17">
    <source>
        <dbReference type="Proteomes" id="UP000472268"/>
    </source>
</evidence>
<dbReference type="GO" id="GO:0006897">
    <property type="term" value="P:endocytosis"/>
    <property type="evidence" value="ECO:0007669"/>
    <property type="project" value="TreeGrafter"/>
</dbReference>
<evidence type="ECO:0000256" key="3">
    <source>
        <dbReference type="ARBA" id="ARBA00022692"/>
    </source>
</evidence>
<dbReference type="Pfam" id="PF16212">
    <property type="entry name" value="PhoLip_ATPase_C"/>
    <property type="match status" value="1"/>
</dbReference>
<keyword evidence="7" id="KW-0460">Magnesium</keyword>
<keyword evidence="10" id="KW-0445">Lipid transport</keyword>
<dbReference type="GO" id="GO:0016887">
    <property type="term" value="F:ATP hydrolysis activity"/>
    <property type="evidence" value="ECO:0007669"/>
    <property type="project" value="InterPro"/>
</dbReference>
<dbReference type="SUPFAM" id="SSF81660">
    <property type="entry name" value="Metal cation-transporting ATPase, ATP-binding domain N"/>
    <property type="match status" value="1"/>
</dbReference>
<sequence>MPLMMSEEGFEDGESDYHTLPRARAARGGGAFMMCIFFSCSCCDWLVNICHRKRELNARTVWLGCPEKCEEKHPRNSIRNQKYNIFTFIPGVLYEQFKFFLNLYFLVVSCSQFVPALKIGSLYTYWAPLGLVLAATIMREAIDEFRRFQRDKEVNSQLYSKLTVRGQRGPRDLNQRIPSDMVFLRTSEKAGIYMCIKLLIIYLRTGFMAVDAERKKSLTCHFLPIPSEQEDSDPPVHESLSIENTLWASTVVAAGTVIGVVIYTGKETRSVMNTSNPNNKVGLLDLELNRLTKALFVALVALSVVMVTLQGFVGPWYRTLLRFLLLFSYIIPISLRVNLDMGKAAYGWMIMKDQSIPGTVVRTSTIPEELGRLVYLLTDKTGTLTQNEMVFKRLHLGTVSYGADTMDEIQSHLRSPCPQTQPHAGGNSAGSAPPRKAQSSAPKVRKSVSSRVQEAVKAIALCHNVSPVYEPRAGAGGEAECAEADQDFSDRNRTYQAASPDEVALVRWTESVGLTLVSRDLASMQLRTPGGQIQTYAVLQMFPFTSESKRMGVIVRDESTAEITFYMKGADVAMAAIVQYNDWLEEEVSTPHPTPPPGAGRRVGNQAPSWLPPGSRDSGSSRFVKQKGQRPLPAGPAPVTGTPAPQGLSCAGRSRVTSCFPRPHQVTLLNVPSSPAPCARHRPVMWPAAVSRPGLRVPQGPVSPPGPQGQASVLGSGGGRGAQGARRAVFERAPCPFQEGRQASLAADFSVTQFRHIGRLLMVHGRSSYKRSAALGQFVMHRGLIISTMQAVFSSVFYFASVPLYQGFLMVGYATIYTMFPVFSLVLDQDVKPEMAMLYPELYKDLTKGRSLSFKTFLIWVLISIYQGGVLMYGALLLFESEFVHVLAISFTALILTELLMVALTVRTWHWLMAVAEVLSLGCYVASLAFLNEYFDLAFITTVTFVWKVSAITMVSCLPLYVLKYLKRKLSPPSYSKLTS</sequence>
<feature type="transmembrane region" description="Helical" evidence="13">
    <location>
        <begin position="857"/>
        <end position="877"/>
    </location>
</feature>
<reference evidence="16" key="3">
    <citation type="submission" date="2025-09" db="UniProtKB">
        <authorList>
            <consortium name="Ensembl"/>
        </authorList>
    </citation>
    <scope>IDENTIFICATION</scope>
</reference>
<keyword evidence="8" id="KW-1278">Translocase</keyword>
<evidence type="ECO:0000256" key="13">
    <source>
        <dbReference type="SAM" id="Phobius"/>
    </source>
</evidence>
<evidence type="ECO:0000256" key="6">
    <source>
        <dbReference type="ARBA" id="ARBA00022840"/>
    </source>
</evidence>
<dbReference type="InterPro" id="IPR032631">
    <property type="entry name" value="P-type_ATPase_N"/>
</dbReference>
<name>A0A673V1R6_SURSU</name>
<feature type="domain" description="P-type ATPase N-terminal" evidence="14">
    <location>
        <begin position="70"/>
        <end position="126"/>
    </location>
</feature>
<dbReference type="Gene3D" id="3.40.1110.10">
    <property type="entry name" value="Calcium-transporting ATPase, cytoplasmic domain N"/>
    <property type="match status" value="1"/>
</dbReference>
<dbReference type="GO" id="GO:0140326">
    <property type="term" value="F:ATPase-coupled intramembrane lipid transporter activity"/>
    <property type="evidence" value="ECO:0007669"/>
    <property type="project" value="TreeGrafter"/>
</dbReference>
<feature type="transmembrane region" description="Helical" evidence="13">
    <location>
        <begin position="294"/>
        <end position="313"/>
    </location>
</feature>
<evidence type="ECO:0000256" key="4">
    <source>
        <dbReference type="ARBA" id="ARBA00022723"/>
    </source>
</evidence>
<feature type="transmembrane region" description="Helical" evidence="13">
    <location>
        <begin position="246"/>
        <end position="265"/>
    </location>
</feature>
<keyword evidence="17" id="KW-1185">Reference proteome</keyword>
<protein>
    <submittedName>
        <fullName evidence="16">ATPase phospholipid transporting 9B (putative)</fullName>
    </submittedName>
</protein>
<keyword evidence="3 13" id="KW-0812">Transmembrane</keyword>
<dbReference type="GO" id="GO:0006890">
    <property type="term" value="P:retrograde vesicle-mediated transport, Golgi to endoplasmic reticulum"/>
    <property type="evidence" value="ECO:0007669"/>
    <property type="project" value="TreeGrafter"/>
</dbReference>
<dbReference type="OMA" id="VIEVHAN"/>
<evidence type="ECO:0000256" key="12">
    <source>
        <dbReference type="SAM" id="MobiDB-lite"/>
    </source>
</evidence>
<organism evidence="16 17">
    <name type="scientific">Suricata suricatta</name>
    <name type="common">Meerkat</name>
    <dbReference type="NCBI Taxonomy" id="37032"/>
    <lineage>
        <taxon>Eukaryota</taxon>
        <taxon>Metazoa</taxon>
        <taxon>Chordata</taxon>
        <taxon>Craniata</taxon>
        <taxon>Vertebrata</taxon>
        <taxon>Euteleostomi</taxon>
        <taxon>Mammalia</taxon>
        <taxon>Eutheria</taxon>
        <taxon>Laurasiatheria</taxon>
        <taxon>Carnivora</taxon>
        <taxon>Feliformia</taxon>
        <taxon>Herpestidae</taxon>
        <taxon>Suricata</taxon>
    </lineage>
</organism>
<dbReference type="InterPro" id="IPR018303">
    <property type="entry name" value="ATPase_P-typ_P_site"/>
</dbReference>
<evidence type="ECO:0000256" key="9">
    <source>
        <dbReference type="ARBA" id="ARBA00022989"/>
    </source>
</evidence>
<evidence type="ECO:0000256" key="5">
    <source>
        <dbReference type="ARBA" id="ARBA00022741"/>
    </source>
</evidence>